<keyword evidence="2" id="KW-1003">Cell membrane</keyword>
<dbReference type="EMBL" id="CP014692">
    <property type="protein sequence ID" value="AQS85203.1"/>
    <property type="molecule type" value="Genomic_DNA"/>
</dbReference>
<feature type="transmembrane region" description="Helical" evidence="6">
    <location>
        <begin position="191"/>
        <end position="213"/>
    </location>
</feature>
<evidence type="ECO:0000256" key="2">
    <source>
        <dbReference type="ARBA" id="ARBA00022475"/>
    </source>
</evidence>
<dbReference type="eggNOG" id="COG1079">
    <property type="taxonomic scope" value="Bacteria"/>
</dbReference>
<keyword evidence="5 6" id="KW-0472">Membrane</keyword>
<keyword evidence="3 6" id="KW-0812">Transmembrane</keyword>
<dbReference type="GO" id="GO:0005886">
    <property type="term" value="C:plasma membrane"/>
    <property type="evidence" value="ECO:0007669"/>
    <property type="project" value="UniProtKB-SubCell"/>
</dbReference>
<evidence type="ECO:0000256" key="1">
    <source>
        <dbReference type="ARBA" id="ARBA00004651"/>
    </source>
</evidence>
<evidence type="ECO:0000256" key="5">
    <source>
        <dbReference type="ARBA" id="ARBA00023136"/>
    </source>
</evidence>
<proteinExistence type="predicted"/>
<sequence length="312" mass="31703">MIEMLTALLTTAVLSGGVLAIASVGEVMAERVGVSNLGVEGLVSVGAATAALTAISTGNPWLALLAASAAGALGGMTFASAAVFVQASQVLCGLAITFLGVGLSAVIGHSVAGMPVPVTFAPVSIPVLSALPIIGPAFFAQNLLIVPAYFLVPAFCHWLLFHTRHGLNMRAVGENPAAADAAGIPVKAIRFWYVTLGAALAGAAGAYLSLAVIPSWSEGMVAGRGWIALALVIFAGFRPFNAAAGGLLFGLISAIGFLGQARGWPIAAPVLNMLPYLGTLAFIMLPAVFRRKGRRGGQAPAALGLPYFRSVR</sequence>
<reference evidence="7 8" key="1">
    <citation type="submission" date="2016-03" db="EMBL/GenBank/DDBJ databases">
        <title>Acetic acid bacteria sequencing.</title>
        <authorList>
            <person name="Brandt J."/>
            <person name="Jakob F."/>
            <person name="Vogel R.F."/>
        </authorList>
    </citation>
    <scope>NUCLEOTIDE SEQUENCE [LARGE SCALE GENOMIC DNA]</scope>
    <source>
        <strain evidence="7 8">TMW2.1153</strain>
    </source>
</reference>
<evidence type="ECO:0000256" key="6">
    <source>
        <dbReference type="SAM" id="Phobius"/>
    </source>
</evidence>
<dbReference type="STRING" id="435.A0U92_10860"/>
<feature type="transmembrane region" description="Helical" evidence="6">
    <location>
        <begin position="219"/>
        <end position="237"/>
    </location>
</feature>
<dbReference type="OrthoDB" id="9792579at2"/>
<feature type="transmembrane region" description="Helical" evidence="6">
    <location>
        <begin position="91"/>
        <end position="113"/>
    </location>
</feature>
<evidence type="ECO:0000256" key="4">
    <source>
        <dbReference type="ARBA" id="ARBA00022989"/>
    </source>
</evidence>
<keyword evidence="4 6" id="KW-1133">Transmembrane helix</keyword>
<evidence type="ECO:0000313" key="8">
    <source>
        <dbReference type="Proteomes" id="UP000188937"/>
    </source>
</evidence>
<accession>A0A1U9KHC4</accession>
<protein>
    <submittedName>
        <fullName evidence="7">Sugar ABC transporter</fullName>
    </submittedName>
</protein>
<evidence type="ECO:0000256" key="3">
    <source>
        <dbReference type="ARBA" id="ARBA00022692"/>
    </source>
</evidence>
<dbReference type="AlphaFoldDB" id="A0A1U9KHC4"/>
<feature type="transmembrane region" description="Helical" evidence="6">
    <location>
        <begin position="266"/>
        <end position="289"/>
    </location>
</feature>
<feature type="transmembrane region" description="Helical" evidence="6">
    <location>
        <begin position="61"/>
        <end position="84"/>
    </location>
</feature>
<dbReference type="PANTHER" id="PTHR43370">
    <property type="entry name" value="SUGAR ABC TRANSPORTER INTEGRAL MEMBRANE PROTEIN-RELATED"/>
    <property type="match status" value="1"/>
</dbReference>
<gene>
    <name evidence="7" type="ORF">A0U92_10860</name>
</gene>
<evidence type="ECO:0000313" key="7">
    <source>
        <dbReference type="EMBL" id="AQS85203.1"/>
    </source>
</evidence>
<organism evidence="7 8">
    <name type="scientific">Acetobacter aceti</name>
    <dbReference type="NCBI Taxonomy" id="435"/>
    <lineage>
        <taxon>Bacteria</taxon>
        <taxon>Pseudomonadati</taxon>
        <taxon>Pseudomonadota</taxon>
        <taxon>Alphaproteobacteria</taxon>
        <taxon>Acetobacterales</taxon>
        <taxon>Acetobacteraceae</taxon>
        <taxon>Acetobacter</taxon>
        <taxon>Acetobacter subgen. Acetobacter</taxon>
    </lineage>
</organism>
<dbReference type="KEGG" id="aace:A0U92_10860"/>
<dbReference type="RefSeq" id="WP_077813248.1">
    <property type="nucleotide sequence ID" value="NZ_CP014692.1"/>
</dbReference>
<feature type="transmembrane region" description="Helical" evidence="6">
    <location>
        <begin position="133"/>
        <end position="160"/>
    </location>
</feature>
<dbReference type="CDD" id="cd06580">
    <property type="entry name" value="TM_PBP1_transp_TpRbsC_like"/>
    <property type="match status" value="1"/>
</dbReference>
<keyword evidence="8" id="KW-1185">Reference proteome</keyword>
<dbReference type="InterPro" id="IPR001851">
    <property type="entry name" value="ABC_transp_permease"/>
</dbReference>
<dbReference type="PANTHER" id="PTHR43370:SF2">
    <property type="entry name" value="ABC TRANSPORTER PERMEASE PROTEIN"/>
    <property type="match status" value="1"/>
</dbReference>
<dbReference type="GO" id="GO:0022857">
    <property type="term" value="F:transmembrane transporter activity"/>
    <property type="evidence" value="ECO:0007669"/>
    <property type="project" value="InterPro"/>
</dbReference>
<comment type="subcellular location">
    <subcellularLocation>
        <location evidence="1">Cell membrane</location>
        <topology evidence="1">Multi-pass membrane protein</topology>
    </subcellularLocation>
</comment>
<name>A0A1U9KHC4_ACEAC</name>
<dbReference type="Pfam" id="PF02653">
    <property type="entry name" value="BPD_transp_2"/>
    <property type="match status" value="1"/>
</dbReference>
<dbReference type="Proteomes" id="UP000188937">
    <property type="component" value="Chromosome"/>
</dbReference>